<dbReference type="EMBL" id="KQ086033">
    <property type="protein sequence ID" value="KLO10212.1"/>
    <property type="molecule type" value="Genomic_DNA"/>
</dbReference>
<evidence type="ECO:0000313" key="2">
    <source>
        <dbReference type="Proteomes" id="UP000053477"/>
    </source>
</evidence>
<dbReference type="AlphaFoldDB" id="A0A0H2RF51"/>
<sequence>MLVTNRLEPSVTFSTFPFLAVATPQPQTHSSQRDTGTVQCCDICSPTEASYHCMITFFHCAPQTLIDNRIHRLLA</sequence>
<dbReference type="Proteomes" id="UP000053477">
    <property type="component" value="Unassembled WGS sequence"/>
</dbReference>
<proteinExistence type="predicted"/>
<accession>A0A0H2RF51</accession>
<gene>
    <name evidence="1" type="ORF">SCHPADRAFT_832836</name>
</gene>
<reference evidence="1 2" key="1">
    <citation type="submission" date="2015-04" db="EMBL/GenBank/DDBJ databases">
        <title>Complete genome sequence of Schizopora paradoxa KUC8140, a cosmopolitan wood degrader in East Asia.</title>
        <authorList>
            <consortium name="DOE Joint Genome Institute"/>
            <person name="Min B."/>
            <person name="Park H."/>
            <person name="Jang Y."/>
            <person name="Kim J.-J."/>
            <person name="Kim K.H."/>
            <person name="Pangilinan J."/>
            <person name="Lipzen A."/>
            <person name="Riley R."/>
            <person name="Grigoriev I.V."/>
            <person name="Spatafora J.W."/>
            <person name="Choi I.-G."/>
        </authorList>
    </citation>
    <scope>NUCLEOTIDE SEQUENCE [LARGE SCALE GENOMIC DNA]</scope>
    <source>
        <strain evidence="1 2">KUC8140</strain>
    </source>
</reference>
<protein>
    <submittedName>
        <fullName evidence="1">Uncharacterized protein</fullName>
    </submittedName>
</protein>
<name>A0A0H2RF51_9AGAM</name>
<evidence type="ECO:0000313" key="1">
    <source>
        <dbReference type="EMBL" id="KLO10212.1"/>
    </source>
</evidence>
<keyword evidence="2" id="KW-1185">Reference proteome</keyword>
<organism evidence="1 2">
    <name type="scientific">Schizopora paradoxa</name>
    <dbReference type="NCBI Taxonomy" id="27342"/>
    <lineage>
        <taxon>Eukaryota</taxon>
        <taxon>Fungi</taxon>
        <taxon>Dikarya</taxon>
        <taxon>Basidiomycota</taxon>
        <taxon>Agaricomycotina</taxon>
        <taxon>Agaricomycetes</taxon>
        <taxon>Hymenochaetales</taxon>
        <taxon>Schizoporaceae</taxon>
        <taxon>Schizopora</taxon>
    </lineage>
</organism>
<dbReference type="InParanoid" id="A0A0H2RF51"/>